<dbReference type="STRING" id="1448308.A0A2T2N140"/>
<dbReference type="OrthoDB" id="64281at2759"/>
<accession>A0A2T2N140</accession>
<evidence type="ECO:0000313" key="3">
    <source>
        <dbReference type="EMBL" id="PSN59150.1"/>
    </source>
</evidence>
<feature type="domain" description="DUF7492" evidence="2">
    <location>
        <begin position="18"/>
        <end position="261"/>
    </location>
</feature>
<name>A0A2T2N140_CORCC</name>
<dbReference type="EMBL" id="KZ678163">
    <property type="protein sequence ID" value="PSN59150.1"/>
    <property type="molecule type" value="Genomic_DNA"/>
</dbReference>
<dbReference type="AlphaFoldDB" id="A0A2T2N140"/>
<evidence type="ECO:0000313" key="4">
    <source>
        <dbReference type="Proteomes" id="UP000240883"/>
    </source>
</evidence>
<feature type="chain" id="PRO_5015510751" description="DUF7492 domain-containing protein" evidence="1">
    <location>
        <begin position="21"/>
        <end position="323"/>
    </location>
</feature>
<keyword evidence="1" id="KW-0732">Signal</keyword>
<evidence type="ECO:0000259" key="2">
    <source>
        <dbReference type="Pfam" id="PF24320"/>
    </source>
</evidence>
<dbReference type="InterPro" id="IPR055915">
    <property type="entry name" value="DUF7492"/>
</dbReference>
<proteinExistence type="predicted"/>
<keyword evidence="4" id="KW-1185">Reference proteome</keyword>
<evidence type="ECO:0000256" key="1">
    <source>
        <dbReference type="SAM" id="SignalP"/>
    </source>
</evidence>
<feature type="signal peptide" evidence="1">
    <location>
        <begin position="1"/>
        <end position="20"/>
    </location>
</feature>
<reference evidence="3 4" key="1">
    <citation type="journal article" date="2018" name="Front. Microbiol.">
        <title>Genome-Wide Analysis of Corynespora cassiicola Leaf Fall Disease Putative Effectors.</title>
        <authorList>
            <person name="Lopez D."/>
            <person name="Ribeiro S."/>
            <person name="Label P."/>
            <person name="Fumanal B."/>
            <person name="Venisse J.S."/>
            <person name="Kohler A."/>
            <person name="de Oliveira R.R."/>
            <person name="Labutti K."/>
            <person name="Lipzen A."/>
            <person name="Lail K."/>
            <person name="Bauer D."/>
            <person name="Ohm R.A."/>
            <person name="Barry K.W."/>
            <person name="Spatafora J."/>
            <person name="Grigoriev I.V."/>
            <person name="Martin F.M."/>
            <person name="Pujade-Renaud V."/>
        </authorList>
    </citation>
    <scope>NUCLEOTIDE SEQUENCE [LARGE SCALE GENOMIC DNA]</scope>
    <source>
        <strain evidence="3 4">Philippines</strain>
    </source>
</reference>
<dbReference type="Proteomes" id="UP000240883">
    <property type="component" value="Unassembled WGS sequence"/>
</dbReference>
<dbReference type="Pfam" id="PF24320">
    <property type="entry name" value="DUF7492"/>
    <property type="match status" value="1"/>
</dbReference>
<organism evidence="3 4">
    <name type="scientific">Corynespora cassiicola Philippines</name>
    <dbReference type="NCBI Taxonomy" id="1448308"/>
    <lineage>
        <taxon>Eukaryota</taxon>
        <taxon>Fungi</taxon>
        <taxon>Dikarya</taxon>
        <taxon>Ascomycota</taxon>
        <taxon>Pezizomycotina</taxon>
        <taxon>Dothideomycetes</taxon>
        <taxon>Pleosporomycetidae</taxon>
        <taxon>Pleosporales</taxon>
        <taxon>Corynesporascaceae</taxon>
        <taxon>Corynespora</taxon>
    </lineage>
</organism>
<gene>
    <name evidence="3" type="ORF">BS50DRAFT_580156</name>
</gene>
<sequence>MMRLQSAVLLAFNFIDIASAHSWVEQLVNVAPNGSFVGEYGYPRNFTDKGIAPFDQESMKWMLPPLGQQPPFITPDNLLCHPSQHDPEQSPDYPRLQVAPGSIIAIRYAENGHATLPGGGTGLSGKPEKGGTVFVFGTTDPSREETLHDVLNWNGSDGSNQRLLLTAQNFDDERCYQLGDQSPLAKSRRERFPNPVPGQPGSNFEIFCETDVQLPRQMEAGKPYTLYWVWQWPTAPGKDANFPGGRDEYYTSCIDVDVVEGLVPAQPLHPLRQQDPIPTAVSDFRSRAAITSSPLALHSMPGFGPVHATERRAGPGKGEFTAA</sequence>
<protein>
    <recommendedName>
        <fullName evidence="2">DUF7492 domain-containing protein</fullName>
    </recommendedName>
</protein>